<dbReference type="InterPro" id="IPR012171">
    <property type="entry name" value="Fatty_acid_desaturase"/>
</dbReference>
<sequence>MSEVGNIYFNNEDAKSKEFAKVLNGRVNDYFKAKGISKYGNLEMYIKTVFMLCLFFVPFGCLVYFEPRGILAIALSILMGLGMAGVGLGVMHDGIHGAYSSKQWVNKLLGYTLNLVGGLSINWKIQHNIKHHTYTNIEDHDEDIEPKAILRFHPATKLKPVHKYQYIYAWVFYALGTFFWVTFKDFAKITRYTKEGLLAKNTNSVAKEYAILIFTKVFYYSYVIGLPVMFTTYTGGEIFLGFFVMHLAAGTALGFIFQPAHLLEEVEYPQPDENGNVPYSRFVHQLYTSVNFANKNKWVTWYAGGLNFQVEHHLYPHICHVHYHAIAPIVKETAAEYNIPYHAKEGFFETLREHTNMLKWLGTADSELVKA</sequence>
<feature type="transmembrane region" description="Helical" evidence="1">
    <location>
        <begin position="167"/>
        <end position="187"/>
    </location>
</feature>
<keyword evidence="1" id="KW-1133">Transmembrane helix</keyword>
<dbReference type="CDD" id="cd03506">
    <property type="entry name" value="Delta6-FADS-like"/>
    <property type="match status" value="1"/>
</dbReference>
<organism evidence="3 4">
    <name type="scientific">Reichenbachiella carrageenanivorans</name>
    <dbReference type="NCBI Taxonomy" id="2979869"/>
    <lineage>
        <taxon>Bacteria</taxon>
        <taxon>Pseudomonadati</taxon>
        <taxon>Bacteroidota</taxon>
        <taxon>Cytophagia</taxon>
        <taxon>Cytophagales</taxon>
        <taxon>Reichenbachiellaceae</taxon>
        <taxon>Reichenbachiella</taxon>
    </lineage>
</organism>
<name>A0ABY6D6L5_9BACT</name>
<evidence type="ECO:0000313" key="3">
    <source>
        <dbReference type="EMBL" id="UXX81255.1"/>
    </source>
</evidence>
<dbReference type="EMBL" id="CP106735">
    <property type="protein sequence ID" value="UXX81255.1"/>
    <property type="molecule type" value="Genomic_DNA"/>
</dbReference>
<feature type="transmembrane region" description="Helical" evidence="1">
    <location>
        <begin position="71"/>
        <end position="92"/>
    </location>
</feature>
<reference evidence="3" key="1">
    <citation type="submission" date="2022-10" db="EMBL/GenBank/DDBJ databases">
        <title>Comparative genomics and taxonomic characterization of three novel marine species of genus Reichenbachiella exhibiting antioxidant and polysaccharide degradation activities.</title>
        <authorList>
            <person name="Muhammad N."/>
            <person name="Lee Y.-J."/>
            <person name="Ko J."/>
            <person name="Kim S.-G."/>
        </authorList>
    </citation>
    <scope>NUCLEOTIDE SEQUENCE</scope>
    <source>
        <strain evidence="3">Wsw4-B4</strain>
    </source>
</reference>
<accession>A0ABY6D6L5</accession>
<protein>
    <submittedName>
        <fullName evidence="3">Acyl-CoA desaturase</fullName>
    </submittedName>
</protein>
<feature type="transmembrane region" description="Helical" evidence="1">
    <location>
        <begin position="44"/>
        <end position="65"/>
    </location>
</feature>
<feature type="domain" description="Fatty acid desaturase" evidence="2">
    <location>
        <begin position="70"/>
        <end position="343"/>
    </location>
</feature>
<dbReference type="PIRSF" id="PIRSF015921">
    <property type="entry name" value="FA_sphinglp_des"/>
    <property type="match status" value="1"/>
</dbReference>
<proteinExistence type="predicted"/>
<feature type="transmembrane region" description="Helical" evidence="1">
    <location>
        <begin position="238"/>
        <end position="257"/>
    </location>
</feature>
<keyword evidence="4" id="KW-1185">Reference proteome</keyword>
<dbReference type="Pfam" id="PF00487">
    <property type="entry name" value="FA_desaturase"/>
    <property type="match status" value="1"/>
</dbReference>
<dbReference type="InterPro" id="IPR005804">
    <property type="entry name" value="FA_desaturase_dom"/>
</dbReference>
<keyword evidence="1" id="KW-0812">Transmembrane</keyword>
<feature type="transmembrane region" description="Helical" evidence="1">
    <location>
        <begin position="208"/>
        <end position="232"/>
    </location>
</feature>
<evidence type="ECO:0000256" key="1">
    <source>
        <dbReference type="SAM" id="Phobius"/>
    </source>
</evidence>
<dbReference type="PANTHER" id="PTHR19353">
    <property type="entry name" value="FATTY ACID DESATURASE 2"/>
    <property type="match status" value="1"/>
</dbReference>
<evidence type="ECO:0000313" key="4">
    <source>
        <dbReference type="Proteomes" id="UP001062165"/>
    </source>
</evidence>
<dbReference type="Proteomes" id="UP001062165">
    <property type="component" value="Chromosome"/>
</dbReference>
<keyword evidence="1" id="KW-0472">Membrane</keyword>
<dbReference type="PANTHER" id="PTHR19353:SF19">
    <property type="entry name" value="DELTA(5) FATTY ACID DESATURASE C-RELATED"/>
    <property type="match status" value="1"/>
</dbReference>
<gene>
    <name evidence="3" type="ORF">N7E81_09120</name>
</gene>
<evidence type="ECO:0000259" key="2">
    <source>
        <dbReference type="Pfam" id="PF00487"/>
    </source>
</evidence>
<dbReference type="RefSeq" id="WP_263052979.1">
    <property type="nucleotide sequence ID" value="NZ_CP106735.1"/>
</dbReference>